<keyword evidence="4" id="KW-0067">ATP-binding</keyword>
<reference evidence="7" key="1">
    <citation type="submission" date="2020-07" db="EMBL/GenBank/DDBJ databases">
        <authorList>
            <person name="Nieuwenhuis M."/>
            <person name="Van De Peppel L.J.J."/>
        </authorList>
    </citation>
    <scope>NUCLEOTIDE SEQUENCE</scope>
    <source>
        <strain evidence="7">AP01</strain>
        <tissue evidence="7">Mycelium</tissue>
    </source>
</reference>
<gene>
    <name evidence="7" type="ORF">DXG03_005732</name>
</gene>
<evidence type="ECO:0000256" key="4">
    <source>
        <dbReference type="RuleBase" id="RU362109"/>
    </source>
</evidence>
<comment type="similarity">
    <text evidence="4">Belongs to the ubiquitin-conjugating enzyme family.</text>
</comment>
<dbReference type="GO" id="GO:0016740">
    <property type="term" value="F:transferase activity"/>
    <property type="evidence" value="ECO:0007669"/>
    <property type="project" value="UniProtKB-KW"/>
</dbReference>
<dbReference type="PROSITE" id="PS00183">
    <property type="entry name" value="UBC_1"/>
    <property type="match status" value="1"/>
</dbReference>
<dbReference type="Proteomes" id="UP000775547">
    <property type="component" value="Unassembled WGS sequence"/>
</dbReference>
<dbReference type="InterPro" id="IPR050113">
    <property type="entry name" value="Ub_conjugating_enzyme"/>
</dbReference>
<dbReference type="OrthoDB" id="6600758at2759"/>
<dbReference type="PROSITE" id="PS50127">
    <property type="entry name" value="UBC_2"/>
    <property type="match status" value="1"/>
</dbReference>
<organism evidence="7 8">
    <name type="scientific">Asterophora parasitica</name>
    <dbReference type="NCBI Taxonomy" id="117018"/>
    <lineage>
        <taxon>Eukaryota</taxon>
        <taxon>Fungi</taxon>
        <taxon>Dikarya</taxon>
        <taxon>Basidiomycota</taxon>
        <taxon>Agaricomycotina</taxon>
        <taxon>Agaricomycetes</taxon>
        <taxon>Agaricomycetidae</taxon>
        <taxon>Agaricales</taxon>
        <taxon>Tricholomatineae</taxon>
        <taxon>Lyophyllaceae</taxon>
        <taxon>Asterophora</taxon>
    </lineage>
</organism>
<dbReference type="InterPro" id="IPR016135">
    <property type="entry name" value="UBQ-conjugating_enzyme/RWD"/>
</dbReference>
<sequence length="322" mass="36035">MKRSLSPIAPGMEPAEKGQKTLSKTSIVLCDRINGEGQELELQLENGYNPKAIRNAVYKSQLAPRTTGQLERMDEQIAELHAQAETQDHVYLREILDSTIRGQYDQPLYLDTVSTLNDIVFNFNPSPGDLSHRGSAVLTSDEVLASLGTVTHRDLQVAGRTYQRRRGRVTSHGNVNEVGLRGLAHWVGATQREDKTPWEGGLYKLVMNFPEDYPSKPPKCKFTPPLFHPNVYPSGTVCLSILDEEKSWKPAITIKQVLADISLSSMTAHIVLSSQILLGIQDLLDDPNVNDPAQSDAYTMFKNDKVAYERRVRQQARENIPK</sequence>
<keyword evidence="4" id="KW-0547">Nucleotide-binding</keyword>
<dbReference type="EMBL" id="JABCKV010000036">
    <property type="protein sequence ID" value="KAG5645594.1"/>
    <property type="molecule type" value="Genomic_DNA"/>
</dbReference>
<accession>A0A9P7G816</accession>
<keyword evidence="1" id="KW-0808">Transferase</keyword>
<dbReference type="Pfam" id="PF00179">
    <property type="entry name" value="UQ_con"/>
    <property type="match status" value="2"/>
</dbReference>
<dbReference type="PANTHER" id="PTHR24067">
    <property type="entry name" value="UBIQUITIN-CONJUGATING ENZYME E2"/>
    <property type="match status" value="1"/>
</dbReference>
<name>A0A9P7G816_9AGAR</name>
<dbReference type="SUPFAM" id="SSF54495">
    <property type="entry name" value="UBC-like"/>
    <property type="match status" value="1"/>
</dbReference>
<dbReference type="SMART" id="SM00212">
    <property type="entry name" value="UBCc"/>
    <property type="match status" value="1"/>
</dbReference>
<protein>
    <recommendedName>
        <fullName evidence="6">UBC core domain-containing protein</fullName>
    </recommendedName>
</protein>
<evidence type="ECO:0000313" key="7">
    <source>
        <dbReference type="EMBL" id="KAG5645594.1"/>
    </source>
</evidence>
<feature type="active site" description="Glycyl thioester intermediate" evidence="3">
    <location>
        <position position="238"/>
    </location>
</feature>
<keyword evidence="8" id="KW-1185">Reference proteome</keyword>
<evidence type="ECO:0000313" key="8">
    <source>
        <dbReference type="Proteomes" id="UP000775547"/>
    </source>
</evidence>
<dbReference type="Gene3D" id="3.10.110.10">
    <property type="entry name" value="Ubiquitin Conjugating Enzyme"/>
    <property type="match status" value="1"/>
</dbReference>
<evidence type="ECO:0000259" key="6">
    <source>
        <dbReference type="PROSITE" id="PS50127"/>
    </source>
</evidence>
<proteinExistence type="inferred from homology"/>
<evidence type="ECO:0000256" key="1">
    <source>
        <dbReference type="ARBA" id="ARBA00022679"/>
    </source>
</evidence>
<evidence type="ECO:0000256" key="5">
    <source>
        <dbReference type="SAM" id="MobiDB-lite"/>
    </source>
</evidence>
<evidence type="ECO:0000256" key="2">
    <source>
        <dbReference type="ARBA" id="ARBA00022786"/>
    </source>
</evidence>
<dbReference type="GO" id="GO:0005524">
    <property type="term" value="F:ATP binding"/>
    <property type="evidence" value="ECO:0007669"/>
    <property type="project" value="UniProtKB-UniRule"/>
</dbReference>
<dbReference type="InterPro" id="IPR000608">
    <property type="entry name" value="UBC"/>
</dbReference>
<dbReference type="CDD" id="cd23798">
    <property type="entry name" value="UBCc_UBE2I"/>
    <property type="match status" value="1"/>
</dbReference>
<feature type="domain" description="UBC core" evidence="6">
    <location>
        <begin position="152"/>
        <end position="321"/>
    </location>
</feature>
<reference evidence="7" key="2">
    <citation type="submission" date="2021-10" db="EMBL/GenBank/DDBJ databases">
        <title>Phylogenomics reveals ancestral predisposition of the termite-cultivated fungus Termitomyces towards a domesticated lifestyle.</title>
        <authorList>
            <person name="Auxier B."/>
            <person name="Grum-Grzhimaylo A."/>
            <person name="Cardenas M.E."/>
            <person name="Lodge J.D."/>
            <person name="Laessoe T."/>
            <person name="Pedersen O."/>
            <person name="Smith M.E."/>
            <person name="Kuyper T.W."/>
            <person name="Franco-Molano E.A."/>
            <person name="Baroni T.J."/>
            <person name="Aanen D.K."/>
        </authorList>
    </citation>
    <scope>NUCLEOTIDE SEQUENCE</scope>
    <source>
        <strain evidence="7">AP01</strain>
        <tissue evidence="7">Mycelium</tissue>
    </source>
</reference>
<keyword evidence="2 4" id="KW-0833">Ubl conjugation pathway</keyword>
<dbReference type="AlphaFoldDB" id="A0A9P7G816"/>
<comment type="caution">
    <text evidence="7">The sequence shown here is derived from an EMBL/GenBank/DDBJ whole genome shotgun (WGS) entry which is preliminary data.</text>
</comment>
<evidence type="ECO:0000256" key="3">
    <source>
        <dbReference type="PROSITE-ProRule" id="PRU10133"/>
    </source>
</evidence>
<dbReference type="InterPro" id="IPR023313">
    <property type="entry name" value="UBQ-conjugating_AS"/>
</dbReference>
<feature type="region of interest" description="Disordered" evidence="5">
    <location>
        <begin position="1"/>
        <end position="20"/>
    </location>
</feature>